<dbReference type="VEuPathDB" id="VectorBase:PPAPM1_002074"/>
<dbReference type="InterPro" id="IPR000608">
    <property type="entry name" value="UBC"/>
</dbReference>
<organism evidence="1 2">
    <name type="scientific">Phlebotomus papatasi</name>
    <name type="common">Sandfly</name>
    <dbReference type="NCBI Taxonomy" id="29031"/>
    <lineage>
        <taxon>Eukaryota</taxon>
        <taxon>Metazoa</taxon>
        <taxon>Ecdysozoa</taxon>
        <taxon>Arthropoda</taxon>
        <taxon>Hexapoda</taxon>
        <taxon>Insecta</taxon>
        <taxon>Pterygota</taxon>
        <taxon>Neoptera</taxon>
        <taxon>Endopterygota</taxon>
        <taxon>Diptera</taxon>
        <taxon>Nematocera</taxon>
        <taxon>Psychodoidea</taxon>
        <taxon>Psychodidae</taxon>
        <taxon>Phlebotomus</taxon>
        <taxon>Phlebotomus</taxon>
    </lineage>
</organism>
<dbReference type="Proteomes" id="UP000092462">
    <property type="component" value="Unassembled WGS sequence"/>
</dbReference>
<dbReference type="SUPFAM" id="SSF54495">
    <property type="entry name" value="UBC-like"/>
    <property type="match status" value="1"/>
</dbReference>
<dbReference type="InterPro" id="IPR016135">
    <property type="entry name" value="UBQ-conjugating_enzyme/RWD"/>
</dbReference>
<name>A0A1B0D8J8_PHLPP</name>
<protein>
    <submittedName>
        <fullName evidence="1">Uncharacterized protein</fullName>
    </submittedName>
</protein>
<reference evidence="1" key="1">
    <citation type="submission" date="2022-08" db="UniProtKB">
        <authorList>
            <consortium name="EnsemblMetazoa"/>
        </authorList>
    </citation>
    <scope>IDENTIFICATION</scope>
    <source>
        <strain evidence="1">Israel</strain>
    </source>
</reference>
<dbReference type="EMBL" id="AJVK01027489">
    <property type="status" value="NOT_ANNOTATED_CDS"/>
    <property type="molecule type" value="Genomic_DNA"/>
</dbReference>
<dbReference type="VEuPathDB" id="VectorBase:PPAI003871"/>
<evidence type="ECO:0000313" key="2">
    <source>
        <dbReference type="Proteomes" id="UP000092462"/>
    </source>
</evidence>
<keyword evidence="2" id="KW-1185">Reference proteome</keyword>
<dbReference type="Gene3D" id="3.10.110.10">
    <property type="entry name" value="Ubiquitin Conjugating Enzyme"/>
    <property type="match status" value="1"/>
</dbReference>
<accession>A0A1B0D8J8</accession>
<dbReference type="PROSITE" id="PS50127">
    <property type="entry name" value="UBC_2"/>
    <property type="match status" value="1"/>
</dbReference>
<sequence length="144" mass="16848">ILLDWFGVIFVREGVYNEGIFRFSITLPDNFPSDTKAPVIVFKSEVFHPFICPETKQLDTRDAFPEWDTTCHLWQLLKYLIYIFEQPEERQEKVYEPVDGEDRHAIVFEEWNSNVHAGILEKIKNNQPLDIDQATTTANTAIFP</sequence>
<evidence type="ECO:0000313" key="1">
    <source>
        <dbReference type="EnsemblMetazoa" id="PPAI003871-PA"/>
    </source>
</evidence>
<dbReference type="Pfam" id="PF00179">
    <property type="entry name" value="UQ_con"/>
    <property type="match status" value="1"/>
</dbReference>
<dbReference type="EnsemblMetazoa" id="PPAI003871-RA">
    <property type="protein sequence ID" value="PPAI003871-PA"/>
    <property type="gene ID" value="PPAI003871"/>
</dbReference>
<dbReference type="CDD" id="cd23814">
    <property type="entry name" value="UEV_AKTIP"/>
    <property type="match status" value="1"/>
</dbReference>
<dbReference type="AlphaFoldDB" id="A0A1B0D8J8"/>
<proteinExistence type="predicted"/>